<feature type="domain" description="SH3b" evidence="1">
    <location>
        <begin position="114"/>
        <end position="179"/>
    </location>
</feature>
<accession>A0A1H0H5S0</accession>
<protein>
    <submittedName>
        <fullName evidence="2">SH3 domain-containing protein</fullName>
    </submittedName>
</protein>
<dbReference type="SMART" id="SM00287">
    <property type="entry name" value="SH3b"/>
    <property type="match status" value="1"/>
</dbReference>
<dbReference type="Gene3D" id="2.30.30.40">
    <property type="entry name" value="SH3 Domains"/>
    <property type="match status" value="1"/>
</dbReference>
<reference evidence="2 3" key="1">
    <citation type="submission" date="2016-11" db="EMBL/GenBank/DDBJ databases">
        <authorList>
            <person name="Varghese N."/>
            <person name="Submissions S."/>
        </authorList>
    </citation>
    <scope>NUCLEOTIDE SEQUENCE [LARGE SCALE GENOMIC DNA]</scope>
    <source>
        <strain evidence="2 3">DSM 29620</strain>
    </source>
</reference>
<dbReference type="PROSITE" id="PS51781">
    <property type="entry name" value="SH3B"/>
    <property type="match status" value="1"/>
</dbReference>
<evidence type="ECO:0000313" key="2">
    <source>
        <dbReference type="EMBL" id="SHJ96633.1"/>
    </source>
</evidence>
<name>A0A1H0H5S0_9RHOB</name>
<evidence type="ECO:0000313" key="3">
    <source>
        <dbReference type="Proteomes" id="UP000324252"/>
    </source>
</evidence>
<dbReference type="Pfam" id="PF08239">
    <property type="entry name" value="SH3_3"/>
    <property type="match status" value="1"/>
</dbReference>
<dbReference type="OrthoDB" id="7433551at2"/>
<gene>
    <name evidence="2" type="ORF">SAMN05444142_102545</name>
</gene>
<evidence type="ECO:0000259" key="1">
    <source>
        <dbReference type="PROSITE" id="PS51781"/>
    </source>
</evidence>
<dbReference type="Proteomes" id="UP000324252">
    <property type="component" value="Unassembled WGS sequence"/>
</dbReference>
<dbReference type="InterPro" id="IPR003646">
    <property type="entry name" value="SH3-like_bac-type"/>
</dbReference>
<proteinExistence type="predicted"/>
<dbReference type="EMBL" id="FQZZ01000002">
    <property type="protein sequence ID" value="SHJ96633.1"/>
    <property type="molecule type" value="Genomic_DNA"/>
</dbReference>
<sequence length="180" mass="18349">MWRLILVTFAFLGWGFYELSGGPGYEPRAGSLQAESYTVFRAPHVPVTGIAGAPRPGAEVSRAALDLTGLPGITAAVAAPAGIAPAIEKAAAIATPRPATVTLAAAEPAAPPPKDIREISGSVVNLRTGPGTKHGIIAKLRLGEVVEVLGDPGEGWLKLRVVGTGRIGWMSDTLVTAAAG</sequence>
<dbReference type="AlphaFoldDB" id="A0A1H0H5S0"/>
<keyword evidence="3" id="KW-1185">Reference proteome</keyword>
<organism evidence="2 3">
    <name type="scientific">Lutimaribacter pacificus</name>
    <dbReference type="NCBI Taxonomy" id="391948"/>
    <lineage>
        <taxon>Bacteria</taxon>
        <taxon>Pseudomonadati</taxon>
        <taxon>Pseudomonadota</taxon>
        <taxon>Alphaproteobacteria</taxon>
        <taxon>Rhodobacterales</taxon>
        <taxon>Roseobacteraceae</taxon>
        <taxon>Lutimaribacter</taxon>
    </lineage>
</organism>
<dbReference type="RefSeq" id="WP_149788196.1">
    <property type="nucleotide sequence ID" value="NZ_FNIO01000003.1"/>
</dbReference>